<protein>
    <submittedName>
        <fullName evidence="1">BgtE-5580</fullName>
    </submittedName>
</protein>
<dbReference type="EMBL" id="UIGY01000249">
    <property type="protein sequence ID" value="SUZ13839.1"/>
    <property type="molecule type" value="Genomic_DNA"/>
</dbReference>
<sequence>MRCIFAVLYLRELDSMMSNRLVVMSADDHPSYGVYIPPGDKFPVPTASSGITITENKPSHDGTYNALYCSKTLRTSQIEMAITVRLTPLPPYVLCPPDPSHTQAISCNDHITYMMNRPFPVKLFSLSEVLEGNKCTLSQVITLGQKGLILPSGYYAYDTPSNQEPMFYLATDRRVKVSEILMSKLVFKAMHQSRWHILAWSQGHLHLFREEANPKYWTKITKYGEEKENAVTIIEFLISYNLINHYFQVTPQGEDIKLTGNGLKSIPLAYSYFKNRNGVKYNSRMMKKISPDRFISNRISQTSEIELNEPYSDESLFTMLRISNLVTEEAYNQLRVNYS</sequence>
<dbReference type="OrthoDB" id="3604695at2759"/>
<organism evidence="1">
    <name type="scientific">Blumeria graminis f. sp. tritici 96224</name>
    <dbReference type="NCBI Taxonomy" id="1268274"/>
    <lineage>
        <taxon>Eukaryota</taxon>
        <taxon>Fungi</taxon>
        <taxon>Dikarya</taxon>
        <taxon>Ascomycota</taxon>
        <taxon>Pezizomycotina</taxon>
        <taxon>Leotiomycetes</taxon>
        <taxon>Erysiphales</taxon>
        <taxon>Erysiphaceae</taxon>
        <taxon>Blumeria</taxon>
    </lineage>
</organism>
<name>A0A381LIV2_BLUGR</name>
<gene>
    <name evidence="1" type="ORF">BGT96224V2_LOCUS7075</name>
</gene>
<accession>A0A381LIV2</accession>
<evidence type="ECO:0000313" key="1">
    <source>
        <dbReference type="EMBL" id="SUZ13839.1"/>
    </source>
</evidence>
<reference evidence="1" key="1">
    <citation type="submission" date="2018-07" db="EMBL/GenBank/DDBJ databases">
        <authorList>
            <person name="Quirk P.G."/>
            <person name="Krulwich T.A."/>
        </authorList>
    </citation>
    <scope>NUCLEOTIDE SEQUENCE</scope>
    <source>
        <strain evidence="1">96224</strain>
    </source>
</reference>
<proteinExistence type="predicted"/>
<dbReference type="AlphaFoldDB" id="A0A381LIV2"/>